<dbReference type="AlphaFoldDB" id="A0A915HXJ1"/>
<sequence>MDLAEYHQNQADAESLIHRHPDQEMFQENRSVCLCTFDELGFVIHQCLMNYKFYLLFEEPGLSMNRDFREKGTFEE</sequence>
<proteinExistence type="predicted"/>
<name>A0A915HXJ1_ROMCU</name>
<evidence type="ECO:0000313" key="2">
    <source>
        <dbReference type="WBParaSite" id="nRc.2.0.1.t06287-RA"/>
    </source>
</evidence>
<evidence type="ECO:0000313" key="1">
    <source>
        <dbReference type="Proteomes" id="UP000887565"/>
    </source>
</evidence>
<accession>A0A915HXJ1</accession>
<reference evidence="2" key="1">
    <citation type="submission" date="2022-11" db="UniProtKB">
        <authorList>
            <consortium name="WormBaseParasite"/>
        </authorList>
    </citation>
    <scope>IDENTIFICATION</scope>
</reference>
<organism evidence="1 2">
    <name type="scientific">Romanomermis culicivorax</name>
    <name type="common">Nematode worm</name>
    <dbReference type="NCBI Taxonomy" id="13658"/>
    <lineage>
        <taxon>Eukaryota</taxon>
        <taxon>Metazoa</taxon>
        <taxon>Ecdysozoa</taxon>
        <taxon>Nematoda</taxon>
        <taxon>Enoplea</taxon>
        <taxon>Dorylaimia</taxon>
        <taxon>Mermithida</taxon>
        <taxon>Mermithoidea</taxon>
        <taxon>Mermithidae</taxon>
        <taxon>Romanomermis</taxon>
    </lineage>
</organism>
<dbReference type="WBParaSite" id="nRc.2.0.1.t06287-RA">
    <property type="protein sequence ID" value="nRc.2.0.1.t06287-RA"/>
    <property type="gene ID" value="nRc.2.0.1.g06287"/>
</dbReference>
<dbReference type="Proteomes" id="UP000887565">
    <property type="component" value="Unplaced"/>
</dbReference>
<keyword evidence="1" id="KW-1185">Reference proteome</keyword>
<protein>
    <submittedName>
        <fullName evidence="2">Uncharacterized protein</fullName>
    </submittedName>
</protein>